<dbReference type="Proteomes" id="UP000011820">
    <property type="component" value="Chromosome"/>
</dbReference>
<sequence>MADSFGKRIKGYLKIMESGLVLRNGSFYRF</sequence>
<reference evidence="1 2" key="1">
    <citation type="journal article" date="2013" name="Genome Announc.">
        <title>Complete Genome Sequence of a Chinese Strain of 'Candidatus Liberibacter asiaticus'.</title>
        <authorList>
            <person name="Lin H."/>
            <person name="Han C.S."/>
            <person name="Liu B."/>
            <person name="Lou B."/>
            <person name="Bai X."/>
            <person name="Deng C."/>
            <person name="Civerolo E.L."/>
            <person name="Gupta G."/>
        </authorList>
    </citation>
    <scope>NUCLEOTIDE SEQUENCE [LARGE SCALE GENOMIC DNA]</scope>
    <source>
        <strain evidence="2">gxpsy</strain>
    </source>
</reference>
<protein>
    <submittedName>
        <fullName evidence="1">Uncharacterized protein</fullName>
    </submittedName>
</protein>
<organism evidence="1 2">
    <name type="scientific">Candidatus Liberibacter asiaticus str. gxpsy</name>
    <dbReference type="NCBI Taxonomy" id="1174529"/>
    <lineage>
        <taxon>Bacteria</taxon>
        <taxon>Pseudomonadati</taxon>
        <taxon>Pseudomonadota</taxon>
        <taxon>Alphaproteobacteria</taxon>
        <taxon>Hyphomicrobiales</taxon>
        <taxon>Rhizobiaceae</taxon>
        <taxon>Liberibacter</taxon>
    </lineage>
</organism>
<keyword evidence="2" id="KW-1185">Reference proteome</keyword>
<proteinExistence type="predicted"/>
<evidence type="ECO:0000313" key="1">
    <source>
        <dbReference type="EMBL" id="AGH16911.1"/>
    </source>
</evidence>
<name>A0ABM5NFQ1_LIBAS</name>
<dbReference type="EMBL" id="CP004005">
    <property type="protein sequence ID" value="AGH16911.1"/>
    <property type="molecule type" value="Genomic_DNA"/>
</dbReference>
<gene>
    <name evidence="1" type="ORF">WSI_02705</name>
</gene>
<evidence type="ECO:0000313" key="2">
    <source>
        <dbReference type="Proteomes" id="UP000011820"/>
    </source>
</evidence>
<accession>A0ABM5NFQ1</accession>